<feature type="signal peptide" evidence="9">
    <location>
        <begin position="1"/>
        <end position="22"/>
    </location>
</feature>
<evidence type="ECO:0000256" key="1">
    <source>
        <dbReference type="ARBA" id="ARBA00007447"/>
    </source>
</evidence>
<evidence type="ECO:0000313" key="11">
    <source>
        <dbReference type="EMBL" id="CAY70344.1"/>
    </source>
</evidence>
<reference evidence="11 12" key="1">
    <citation type="journal article" date="2009" name="Nat. Biotechnol.">
        <title>Genome sequence of the recombinant protein production host Pichia pastoris.</title>
        <authorList>
            <person name="De Schutter K."/>
            <person name="Lin Y.C."/>
            <person name="Tiels P."/>
            <person name="Van Hecke A."/>
            <person name="Glinka S."/>
            <person name="Weber-Lehmann J."/>
            <person name="Rouze P."/>
            <person name="Van de Peer Y."/>
            <person name="Callewaert N."/>
        </authorList>
    </citation>
    <scope>NUCLEOTIDE SEQUENCE [LARGE SCALE GENOMIC DNA]</scope>
    <source>
        <strain evidence="12">GS115 / ATCC 20864</strain>
    </source>
</reference>
<dbReference type="Pfam" id="PF00026">
    <property type="entry name" value="Asp"/>
    <property type="match status" value="1"/>
</dbReference>
<dbReference type="GO" id="GO:0006508">
    <property type="term" value="P:proteolysis"/>
    <property type="evidence" value="ECO:0007669"/>
    <property type="project" value="UniProtKB-KW"/>
</dbReference>
<dbReference type="KEGG" id="ppa:PAS_chr3_0303"/>
<dbReference type="PANTHER" id="PTHR47966:SF65">
    <property type="entry name" value="ASPARTIC-TYPE ENDOPEPTIDASE"/>
    <property type="match status" value="1"/>
</dbReference>
<evidence type="ECO:0000256" key="2">
    <source>
        <dbReference type="ARBA" id="ARBA00022729"/>
    </source>
</evidence>
<evidence type="ECO:0000313" key="12">
    <source>
        <dbReference type="Proteomes" id="UP000000314"/>
    </source>
</evidence>
<proteinExistence type="inferred from homology"/>
<dbReference type="InterPro" id="IPR033121">
    <property type="entry name" value="PEPTIDASE_A1"/>
</dbReference>
<dbReference type="GO" id="GO:0004190">
    <property type="term" value="F:aspartic-type endopeptidase activity"/>
    <property type="evidence" value="ECO:0007669"/>
    <property type="project" value="UniProtKB-KW"/>
</dbReference>
<evidence type="ECO:0000256" key="8">
    <source>
        <dbReference type="SAM" id="MobiDB-lite"/>
    </source>
</evidence>
<dbReference type="OrthoDB" id="771136at2759"/>
<feature type="disulfide bond" evidence="6">
    <location>
        <begin position="295"/>
        <end position="335"/>
    </location>
</feature>
<dbReference type="SMR" id="C4R458"/>
<dbReference type="SUPFAM" id="SSF50630">
    <property type="entry name" value="Acid proteases"/>
    <property type="match status" value="1"/>
</dbReference>
<evidence type="ECO:0000256" key="5">
    <source>
        <dbReference type="PIRSR" id="PIRSR601461-1"/>
    </source>
</evidence>
<dbReference type="PROSITE" id="PS00141">
    <property type="entry name" value="ASP_PROTEASE"/>
    <property type="match status" value="1"/>
</dbReference>
<dbReference type="Gene3D" id="2.40.70.10">
    <property type="entry name" value="Acid Proteases"/>
    <property type="match status" value="2"/>
</dbReference>
<keyword evidence="2 9" id="KW-0732">Signal</keyword>
<dbReference type="PANTHER" id="PTHR47966">
    <property type="entry name" value="BETA-SITE APP-CLEAVING ENZYME, ISOFORM A-RELATED"/>
    <property type="match status" value="1"/>
</dbReference>
<evidence type="ECO:0000256" key="9">
    <source>
        <dbReference type="SAM" id="SignalP"/>
    </source>
</evidence>
<keyword evidence="7 11" id="KW-0645">Protease</keyword>
<dbReference type="OMA" id="EARDYSV"/>
<evidence type="ECO:0000256" key="3">
    <source>
        <dbReference type="ARBA" id="ARBA00022750"/>
    </source>
</evidence>
<dbReference type="PRINTS" id="PR00792">
    <property type="entry name" value="PEPSIN"/>
</dbReference>
<dbReference type="PROSITE" id="PS51767">
    <property type="entry name" value="PEPTIDASE_A1"/>
    <property type="match status" value="1"/>
</dbReference>
<feature type="active site" evidence="5">
    <location>
        <position position="260"/>
    </location>
</feature>
<dbReference type="Proteomes" id="UP000000314">
    <property type="component" value="Chromosome 3"/>
</dbReference>
<evidence type="ECO:0000256" key="6">
    <source>
        <dbReference type="PIRSR" id="PIRSR601461-2"/>
    </source>
</evidence>
<keyword evidence="3 7" id="KW-0064">Aspartyl protease</keyword>
<dbReference type="RefSeq" id="XP_002492523.1">
    <property type="nucleotide sequence ID" value="XM_002492478.1"/>
</dbReference>
<dbReference type="InterPro" id="IPR001969">
    <property type="entry name" value="Aspartic_peptidase_AS"/>
</dbReference>
<dbReference type="InParanoid" id="C4R458"/>
<keyword evidence="12" id="KW-1185">Reference proteome</keyword>
<feature type="active site" evidence="5">
    <location>
        <position position="58"/>
    </location>
</feature>
<keyword evidence="4 6" id="KW-1015">Disulfide bond</keyword>
<dbReference type="EMBL" id="FN392321">
    <property type="protein sequence ID" value="CAY70344.1"/>
    <property type="molecule type" value="Genomic_DNA"/>
</dbReference>
<dbReference type="GO" id="GO:0005576">
    <property type="term" value="C:extracellular region"/>
    <property type="evidence" value="ECO:0007669"/>
    <property type="project" value="UniProtKB-ARBA"/>
</dbReference>
<dbReference type="InterPro" id="IPR021109">
    <property type="entry name" value="Peptidase_aspartic_dom_sf"/>
</dbReference>
<feature type="region of interest" description="Disordered" evidence="8">
    <location>
        <begin position="428"/>
        <end position="447"/>
    </location>
</feature>
<dbReference type="HOGENOM" id="CLU_013253_9_1_1"/>
<evidence type="ECO:0000256" key="4">
    <source>
        <dbReference type="ARBA" id="ARBA00023157"/>
    </source>
</evidence>
<accession>C4R458</accession>
<evidence type="ECO:0000259" key="10">
    <source>
        <dbReference type="PROSITE" id="PS51767"/>
    </source>
</evidence>
<dbReference type="eggNOG" id="KOG1339">
    <property type="taxonomic scope" value="Eukaryota"/>
</dbReference>
<organism evidence="11 12">
    <name type="scientific">Komagataella phaffii (strain GS115 / ATCC 20864)</name>
    <name type="common">Yeast</name>
    <name type="synonym">Pichia pastoris</name>
    <dbReference type="NCBI Taxonomy" id="644223"/>
    <lineage>
        <taxon>Eukaryota</taxon>
        <taxon>Fungi</taxon>
        <taxon>Dikarya</taxon>
        <taxon>Ascomycota</taxon>
        <taxon>Saccharomycotina</taxon>
        <taxon>Pichiomycetes</taxon>
        <taxon>Pichiales</taxon>
        <taxon>Pichiaceae</taxon>
        <taxon>Komagataella</taxon>
    </lineage>
</organism>
<sequence length="473" mass="51974">MLPIRLSKLLLLLSLKLKLGTAEEKYQKLDLKRIDKDYYAVDVKVGSDEQEIKEVLIDTGSSDFWILDKSFCNSPTSEEEENSNGRSNKESCGVYGSFDSNKSETFQATGQVFDAAYGDTTAESTGSSGVRGIDQLRVGDIHIEELYFGLVTNTTSLPPVLGIAQLSEEFSNNSYPNFPYQMKEEGLIDVVAYSLSLGQSKGELLFGAMDHSKYNGTLLKAPILQAGTPGMQVLLTGVALTNGSSSVFNETDNKGFIYFDSGTTASTLPSEHFDDLFNHHGWAYDGDTLTYSIQCDSEGEKSLLDFTLEYTIAGNIVIKVPFEDIIMKNENDGECLSTVMVSNQTSFSYSDDTPFFVAGDEVLLNAYVVYNLETQELAIAPAVDNPEDTEEDIEIISADFDISEARDYSVGLEFRNTTIPATTDYLPSSMSSGSVSEETGSKSESSTSEDFAAATLKPFTFWGFVLFFFHFLI</sequence>
<dbReference type="GeneID" id="8200130"/>
<comment type="similarity">
    <text evidence="1 7">Belongs to the peptidase A1 family.</text>
</comment>
<dbReference type="InterPro" id="IPR001461">
    <property type="entry name" value="Aspartic_peptidase_A1"/>
</dbReference>
<feature type="chain" id="PRO_5009950950" evidence="9">
    <location>
        <begin position="23"/>
        <end position="473"/>
    </location>
</feature>
<name>C4R458_KOMPG</name>
<feature type="domain" description="Peptidase A1" evidence="10">
    <location>
        <begin position="39"/>
        <end position="380"/>
    </location>
</feature>
<protein>
    <submittedName>
        <fullName evidence="11">Aspartic protease, attached to the plasma membrane via a glycosylphosphatidylinositol (GPI) anchor</fullName>
    </submittedName>
</protein>
<gene>
    <name evidence="11" type="ordered locus">PAS_chr3_0303</name>
</gene>
<keyword evidence="7" id="KW-0378">Hydrolase</keyword>
<dbReference type="AlphaFoldDB" id="C4R458"/>
<evidence type="ECO:0000256" key="7">
    <source>
        <dbReference type="RuleBase" id="RU000454"/>
    </source>
</evidence>